<dbReference type="AlphaFoldDB" id="A0AAU1ZUC6"/>
<gene>
    <name evidence="1" type="ORF">OHA22_08915</name>
</gene>
<name>A0AAU1ZUC6_9ACTN</name>
<dbReference type="SUPFAM" id="SSF50969">
    <property type="entry name" value="YVTN repeat-like/Quinoprotein amine dehydrogenase"/>
    <property type="match status" value="1"/>
</dbReference>
<dbReference type="InterPro" id="IPR011044">
    <property type="entry name" value="Quino_amine_DH_bsu"/>
</dbReference>
<protein>
    <submittedName>
        <fullName evidence="1">Uncharacterized protein</fullName>
    </submittedName>
</protein>
<evidence type="ECO:0000313" key="1">
    <source>
        <dbReference type="EMBL" id="WTT15632.1"/>
    </source>
</evidence>
<dbReference type="EMBL" id="CP108222">
    <property type="protein sequence ID" value="WTT15632.1"/>
    <property type="molecule type" value="Genomic_DNA"/>
</dbReference>
<accession>A0AAU1ZUC6</accession>
<proteinExistence type="predicted"/>
<reference evidence="1" key="1">
    <citation type="submission" date="2022-10" db="EMBL/GenBank/DDBJ databases">
        <title>The complete genomes of actinobacterial strains from the NBC collection.</title>
        <authorList>
            <person name="Joergensen T.S."/>
            <person name="Alvarez Arevalo M."/>
            <person name="Sterndorff E.B."/>
            <person name="Faurdal D."/>
            <person name="Vuksanovic O."/>
            <person name="Mourched A.-S."/>
            <person name="Charusanti P."/>
            <person name="Shaw S."/>
            <person name="Blin K."/>
            <person name="Weber T."/>
        </authorList>
    </citation>
    <scope>NUCLEOTIDE SEQUENCE</scope>
    <source>
        <strain evidence="1">NBC_00093</strain>
    </source>
</reference>
<sequence>MPQSVHLVATLAAPRSLSRADDAPYLVYSAATRLLVQRGDTELVVQEIGPPAAAWATAPEVSFSAPWPRRFGTATVSPAGDLAVFAGVHALRAVDRSGSVLWELRHRCWAGCAGHSAFEEYAEDHDHRHASGGSAGFSADGKLVWAHVCGPLMQDRLDNGETAEEWLVLDAADGSALARAETDTAAAGSFHYMSPNPGQMGLSIGEGQDGSPLRWGRWDGGTLTVDRFNDEDRILMAVSPSGDRLLTVTHDQDTLAVHRVDDGSVEAELNADTVPRHPETEPEDDEAGAFFDYYGGFVDEGTAVVGTVESDEEFGRGRHWLVDTAPMRITDELIYPYPVSGPPTALGDGTWYTQSATENALHVWALHDMD</sequence>
<organism evidence="1">
    <name type="scientific">Streptomyces sp. NBC_00093</name>
    <dbReference type="NCBI Taxonomy" id="2975649"/>
    <lineage>
        <taxon>Bacteria</taxon>
        <taxon>Bacillati</taxon>
        <taxon>Actinomycetota</taxon>
        <taxon>Actinomycetes</taxon>
        <taxon>Kitasatosporales</taxon>
        <taxon>Streptomycetaceae</taxon>
        <taxon>Streptomyces</taxon>
    </lineage>
</organism>